<reference evidence="7 8" key="1">
    <citation type="submission" date="2017-06" db="EMBL/GenBank/DDBJ databases">
        <authorList>
            <person name="Kim H.J."/>
            <person name="Triplett B.A."/>
        </authorList>
    </citation>
    <scope>NUCLEOTIDE SEQUENCE [LARGE SCALE GENOMIC DNA]</scope>
    <source>
        <strain evidence="7 8">CGMCC 4.2132</strain>
    </source>
</reference>
<dbReference type="GO" id="GO:0006355">
    <property type="term" value="P:regulation of DNA-templated transcription"/>
    <property type="evidence" value="ECO:0007669"/>
    <property type="project" value="InterPro"/>
</dbReference>
<comment type="similarity">
    <text evidence="1">Belongs to the AfsR/DnrI/RedD regulatory family.</text>
</comment>
<dbReference type="Gene3D" id="1.25.40.10">
    <property type="entry name" value="Tetratricopeptide repeat domain"/>
    <property type="match status" value="2"/>
</dbReference>
<dbReference type="OrthoDB" id="3194665at2"/>
<dbReference type="RefSeq" id="WP_089206524.1">
    <property type="nucleotide sequence ID" value="NZ_FZOD01000005.1"/>
</dbReference>
<keyword evidence="8" id="KW-1185">Reference proteome</keyword>
<dbReference type="Pfam" id="PF00486">
    <property type="entry name" value="Trans_reg_C"/>
    <property type="match status" value="1"/>
</dbReference>
<evidence type="ECO:0000313" key="8">
    <source>
        <dbReference type="Proteomes" id="UP000198282"/>
    </source>
</evidence>
<dbReference type="GO" id="GO:0003677">
    <property type="term" value="F:DNA binding"/>
    <property type="evidence" value="ECO:0007669"/>
    <property type="project" value="UniProtKB-UniRule"/>
</dbReference>
<dbReference type="FunFam" id="1.25.40.10:FF:000222">
    <property type="entry name" value="SARP family transcriptional regulator"/>
    <property type="match status" value="1"/>
</dbReference>
<dbReference type="AlphaFoldDB" id="A0A239CM16"/>
<evidence type="ECO:0000256" key="2">
    <source>
        <dbReference type="ARBA" id="ARBA00023015"/>
    </source>
</evidence>
<evidence type="ECO:0000259" key="6">
    <source>
        <dbReference type="PROSITE" id="PS51755"/>
    </source>
</evidence>
<name>A0A239CM16_9ACTN</name>
<dbReference type="PROSITE" id="PS51755">
    <property type="entry name" value="OMPR_PHOB"/>
    <property type="match status" value="1"/>
</dbReference>
<dbReference type="InterPro" id="IPR016032">
    <property type="entry name" value="Sig_transdc_resp-reg_C-effctor"/>
</dbReference>
<dbReference type="InterPro" id="IPR011990">
    <property type="entry name" value="TPR-like_helical_dom_sf"/>
</dbReference>
<proteinExistence type="inferred from homology"/>
<dbReference type="Pfam" id="PF03704">
    <property type="entry name" value="BTAD"/>
    <property type="match status" value="1"/>
</dbReference>
<dbReference type="Gene3D" id="1.10.10.10">
    <property type="entry name" value="Winged helix-like DNA-binding domain superfamily/Winged helix DNA-binding domain"/>
    <property type="match status" value="1"/>
</dbReference>
<evidence type="ECO:0000256" key="4">
    <source>
        <dbReference type="ARBA" id="ARBA00023163"/>
    </source>
</evidence>
<dbReference type="SUPFAM" id="SSF46894">
    <property type="entry name" value="C-terminal effector domain of the bipartite response regulators"/>
    <property type="match status" value="1"/>
</dbReference>
<dbReference type="Pfam" id="PF25872">
    <property type="entry name" value="HTH_77"/>
    <property type="match status" value="1"/>
</dbReference>
<gene>
    <name evidence="7" type="ORF">SAMN05216276_1005273</name>
</gene>
<dbReference type="InterPro" id="IPR027417">
    <property type="entry name" value="P-loop_NTPase"/>
</dbReference>
<accession>A0A239CM16</accession>
<evidence type="ECO:0000256" key="1">
    <source>
        <dbReference type="ARBA" id="ARBA00005820"/>
    </source>
</evidence>
<feature type="domain" description="OmpR/PhoB-type" evidence="6">
    <location>
        <begin position="1"/>
        <end position="91"/>
    </location>
</feature>
<dbReference type="Proteomes" id="UP000198282">
    <property type="component" value="Unassembled WGS sequence"/>
</dbReference>
<dbReference type="PANTHER" id="PTHR47691">
    <property type="entry name" value="REGULATOR-RELATED"/>
    <property type="match status" value="1"/>
</dbReference>
<keyword evidence="3 5" id="KW-0238">DNA-binding</keyword>
<dbReference type="InterPro" id="IPR005158">
    <property type="entry name" value="BTAD"/>
</dbReference>
<sequence>MWFDILGPTRIRLDGERVVSVSGQGMRALLVLLLLDAGKVVTTERLVGGLYGTDPPAGAANALQSQVSRLRRALGARDVIEFHPAGYRLVVDADAVDAHRFERLAAEGRRALAAGDPGRAAGLLGEALSLWHGPALADVGEPPFAQAFSARLERLRLDCLEDRVQAELERGRHRELVAELQELTAAHPLRERLQGQLMRALYGSGRQAEALEVYGRARRILGEELGVDPSAELAAVHLAVLRADPALTAVPGSAATRLGLRAQLTSFVGREDETSRLHALLGESRLVTLVGSGGAGKTRLAGEVAGARRGDVCFVELAPVSDGEEMAQAVLDALGIRDAVLLPPPASGRHVPDPPARLIAALADRPLLLVLDNCEHVVADAAELVDRLLAACPRLRVMATSREALGITGETLHPVAPLPVPRAGTSTREALGYPAVRLFADRAVAVRPDFRVDAGNVERVLDICRALDGLPLALELAAARLRSLPVTELASRLGDRFRLLSRGNRTALPRHQTLRAVVAWSWDLLDEGERLLAGRLTVFVGGATLEAAGRVCGLPEAEVVDLLTSLAEKSLVEVVGERYRMMETIRAYCAERLAETGEVEERREAHAAYYADLAAEADPHLRRGEQLEWLRRLDEERDDLHAALRWAIETGRAEVGLRLLAGLAMYWWVRGRRSEGEGLATDLLDVIGPDPLSGLEQEYAMCVLVASSGESQTPELRERLERVRPLVPPIDRRYRWPFLGILWPMFTGPPPGFALDPLSAQTALVVADPWLRGLSHFGVGYLQLYGDDAGGAERSFGDALELFRSIGERWGAVLTLVELAELAELRDDRVASHALADEALHLAEELESAEDIAELIYRRALGSVRAGDLATAHAEYLRAAEYARRAGTPEAIAGVRRGLGEIARLRGDLDEALVLTHEALALCPQGWYSAEEKRLRIIVDLGRIAASSGDGAEARAWYGKALEQSPHRYLLVAGAAAEGLAEVALLEGDAGGAARLLGAATALHGTATAHPDVVRTTAAVRARIGDTAYEEEWHAGARMSRSEVLAMLVG</sequence>
<protein>
    <submittedName>
        <fullName evidence="7">Predicted ATPase</fullName>
    </submittedName>
</protein>
<dbReference type="SMART" id="SM00028">
    <property type="entry name" value="TPR"/>
    <property type="match status" value="2"/>
</dbReference>
<evidence type="ECO:0000256" key="5">
    <source>
        <dbReference type="PROSITE-ProRule" id="PRU01091"/>
    </source>
</evidence>
<organism evidence="7 8">
    <name type="scientific">Streptosporangium subroseum</name>
    <dbReference type="NCBI Taxonomy" id="106412"/>
    <lineage>
        <taxon>Bacteria</taxon>
        <taxon>Bacillati</taxon>
        <taxon>Actinomycetota</taxon>
        <taxon>Actinomycetes</taxon>
        <taxon>Streptosporangiales</taxon>
        <taxon>Streptosporangiaceae</taxon>
        <taxon>Streptosporangium</taxon>
    </lineage>
</organism>
<dbReference type="SMART" id="SM01043">
    <property type="entry name" value="BTAD"/>
    <property type="match status" value="1"/>
</dbReference>
<dbReference type="InterPro" id="IPR036388">
    <property type="entry name" value="WH-like_DNA-bd_sf"/>
</dbReference>
<dbReference type="PANTHER" id="PTHR47691:SF3">
    <property type="entry name" value="HTH-TYPE TRANSCRIPTIONAL REGULATOR RV0890C-RELATED"/>
    <property type="match status" value="1"/>
</dbReference>
<dbReference type="PRINTS" id="PR00364">
    <property type="entry name" value="DISEASERSIST"/>
</dbReference>
<dbReference type="SMART" id="SM00862">
    <property type="entry name" value="Trans_reg_C"/>
    <property type="match status" value="1"/>
</dbReference>
<keyword evidence="2" id="KW-0805">Transcription regulation</keyword>
<dbReference type="EMBL" id="FZOD01000005">
    <property type="protein sequence ID" value="SNS20922.1"/>
    <property type="molecule type" value="Genomic_DNA"/>
</dbReference>
<dbReference type="CDD" id="cd15831">
    <property type="entry name" value="BTAD"/>
    <property type="match status" value="1"/>
</dbReference>
<dbReference type="SUPFAM" id="SSF48452">
    <property type="entry name" value="TPR-like"/>
    <property type="match status" value="2"/>
</dbReference>
<dbReference type="SUPFAM" id="SSF52540">
    <property type="entry name" value="P-loop containing nucleoside triphosphate hydrolases"/>
    <property type="match status" value="1"/>
</dbReference>
<evidence type="ECO:0000313" key="7">
    <source>
        <dbReference type="EMBL" id="SNS20922.1"/>
    </source>
</evidence>
<feature type="DNA-binding region" description="OmpR/PhoB-type" evidence="5">
    <location>
        <begin position="1"/>
        <end position="91"/>
    </location>
</feature>
<dbReference type="InterPro" id="IPR001867">
    <property type="entry name" value="OmpR/PhoB-type_DNA-bd"/>
</dbReference>
<keyword evidence="4" id="KW-0804">Transcription</keyword>
<dbReference type="InterPro" id="IPR058852">
    <property type="entry name" value="HTH_77"/>
</dbReference>
<evidence type="ECO:0000256" key="3">
    <source>
        <dbReference type="ARBA" id="ARBA00023125"/>
    </source>
</evidence>
<dbReference type="InterPro" id="IPR019734">
    <property type="entry name" value="TPR_rpt"/>
</dbReference>
<dbReference type="GO" id="GO:0000160">
    <property type="term" value="P:phosphorelay signal transduction system"/>
    <property type="evidence" value="ECO:0007669"/>
    <property type="project" value="InterPro"/>
</dbReference>